<dbReference type="InterPro" id="IPR051319">
    <property type="entry name" value="Oligoribo/pAp-PDE_c-di-AMP_PDE"/>
</dbReference>
<reference evidence="1 2" key="1">
    <citation type="journal article" date="2012" name="Stand. Genomic Sci.">
        <title>Complete genome sequence of Pyrobaculum oguniense.</title>
        <authorList>
            <person name="Bernick D.L."/>
            <person name="Karplus K."/>
            <person name="Lui L.M."/>
            <person name="Coker J.K."/>
            <person name="Murphy J.N."/>
            <person name="Chan P.P."/>
            <person name="Cozen A.E."/>
            <person name="Lowe T.M."/>
        </authorList>
    </citation>
    <scope>NUCLEOTIDE SEQUENCE [LARGE SCALE GENOMIC DNA]</scope>
    <source>
        <strain evidence="1 2">TE7</strain>
    </source>
</reference>
<name>H6Q7M3_PYROT</name>
<organism evidence="1 2">
    <name type="scientific">Pyrobaculum oguniense (strain DSM 13380 / JCM 10595 / TE7)</name>
    <dbReference type="NCBI Taxonomy" id="698757"/>
    <lineage>
        <taxon>Archaea</taxon>
        <taxon>Thermoproteota</taxon>
        <taxon>Thermoprotei</taxon>
        <taxon>Thermoproteales</taxon>
        <taxon>Thermoproteaceae</taxon>
        <taxon>Pyrobaculum</taxon>
    </lineage>
</organism>
<dbReference type="PANTHER" id="PTHR47618">
    <property type="entry name" value="BIFUNCTIONAL OLIGORIBONUCLEASE AND PAP PHOSPHATASE NRNA"/>
    <property type="match status" value="1"/>
</dbReference>
<keyword evidence="2" id="KW-1185">Reference proteome</keyword>
<dbReference type="PANTHER" id="PTHR47618:SF1">
    <property type="entry name" value="BIFUNCTIONAL OLIGORIBONUCLEASE AND PAP PHOSPHATASE NRNA"/>
    <property type="match status" value="1"/>
</dbReference>
<dbReference type="InterPro" id="IPR038763">
    <property type="entry name" value="DHH_sf"/>
</dbReference>
<accession>H6Q7M3</accession>
<dbReference type="Proteomes" id="UP000009062">
    <property type="component" value="Chromosome"/>
</dbReference>
<protein>
    <submittedName>
        <fullName evidence="1">Exopolyphosphatase-related protein</fullName>
    </submittedName>
</protein>
<gene>
    <name evidence="1" type="ordered locus">Pogu_0353</name>
</gene>
<dbReference type="EMBL" id="CP003316">
    <property type="protein sequence ID" value="AFA38380.1"/>
    <property type="molecule type" value="Genomic_DNA"/>
</dbReference>
<dbReference type="SUPFAM" id="SSF64182">
    <property type="entry name" value="DHH phosphoesterases"/>
    <property type="match status" value="1"/>
</dbReference>
<dbReference type="AlphaFoldDB" id="H6Q7M3"/>
<dbReference type="KEGG" id="pog:Pogu_0353"/>
<dbReference type="HOGENOM" id="CLU_846278_0_0_2"/>
<evidence type="ECO:0000313" key="1">
    <source>
        <dbReference type="EMBL" id="AFA38380.1"/>
    </source>
</evidence>
<evidence type="ECO:0000313" key="2">
    <source>
        <dbReference type="Proteomes" id="UP000009062"/>
    </source>
</evidence>
<dbReference type="eggNOG" id="arCOG00431">
    <property type="taxonomic scope" value="Archaea"/>
</dbReference>
<sequence>MRITRALWARLTGKPLALCDIGDVDGVASAALFKRRYPHGVVVLMGPNDVRKWWVRALRWDFVADLPCPGKARVRADHHITNKPCAEEEYYDPNAPAAAVLAAKALGLEGDPVARELVEAAVQTDTAKVSDRRVMLLDLAVRYASEEEKYTVVNMLAEKGLAALDAEPLKMLTERGLARHGLVLKIADALPRADVLTIYVPTRLGISYRMLTIELQKRGTQFVNVLVKKGWRGFRLYCGANRDSGYNCAELAAKFGGGGHKFAAGAHIKAPLFKPDAPIWNLVNITRPKALYVITKCDRSICVQEWAPSRSHERREILRIEDVRAAEGRSHIRLNLYSSQT</sequence>
<dbReference type="Gene3D" id="3.10.310.30">
    <property type="match status" value="1"/>
</dbReference>
<dbReference type="STRING" id="698757.Pogu_0353"/>
<proteinExistence type="predicted"/>